<name>A0A1R3H095_COCAP</name>
<evidence type="ECO:0000313" key="15">
    <source>
        <dbReference type="EMBL" id="OMO63788.1"/>
    </source>
</evidence>
<accession>A0A1R3H095</accession>
<dbReference type="Proteomes" id="UP000188268">
    <property type="component" value="Unassembled WGS sequence"/>
</dbReference>
<dbReference type="GO" id="GO:0005737">
    <property type="term" value="C:cytoplasm"/>
    <property type="evidence" value="ECO:0007669"/>
    <property type="project" value="TreeGrafter"/>
</dbReference>
<dbReference type="GO" id="GO:0004715">
    <property type="term" value="F:non-membrane spanning protein tyrosine kinase activity"/>
    <property type="evidence" value="ECO:0007669"/>
    <property type="project" value="UniProtKB-EC"/>
</dbReference>
<evidence type="ECO:0000313" key="16">
    <source>
        <dbReference type="Proteomes" id="UP000188268"/>
    </source>
</evidence>
<dbReference type="EC" id="2.7.10.2" evidence="1"/>
<dbReference type="Gene3D" id="3.30.200.20">
    <property type="entry name" value="Phosphorylase Kinase, domain 1"/>
    <property type="match status" value="1"/>
</dbReference>
<feature type="compositionally biased region" description="Basic residues" evidence="13">
    <location>
        <begin position="1"/>
        <end position="12"/>
    </location>
</feature>
<keyword evidence="6 11" id="KW-0067">ATP-binding</keyword>
<organism evidence="15 16">
    <name type="scientific">Corchorus capsularis</name>
    <name type="common">Jute</name>
    <dbReference type="NCBI Taxonomy" id="210143"/>
    <lineage>
        <taxon>Eukaryota</taxon>
        <taxon>Viridiplantae</taxon>
        <taxon>Streptophyta</taxon>
        <taxon>Embryophyta</taxon>
        <taxon>Tracheophyta</taxon>
        <taxon>Spermatophyta</taxon>
        <taxon>Magnoliopsida</taxon>
        <taxon>eudicotyledons</taxon>
        <taxon>Gunneridae</taxon>
        <taxon>Pentapetalae</taxon>
        <taxon>rosids</taxon>
        <taxon>malvids</taxon>
        <taxon>Malvales</taxon>
        <taxon>Malvaceae</taxon>
        <taxon>Grewioideae</taxon>
        <taxon>Apeibeae</taxon>
        <taxon>Corchorus</taxon>
    </lineage>
</organism>
<dbReference type="EMBL" id="AWWV01012873">
    <property type="protein sequence ID" value="OMO63788.1"/>
    <property type="molecule type" value="Genomic_DNA"/>
</dbReference>
<dbReference type="GO" id="GO:0005634">
    <property type="term" value="C:nucleus"/>
    <property type="evidence" value="ECO:0007669"/>
    <property type="project" value="TreeGrafter"/>
</dbReference>
<dbReference type="InterPro" id="IPR008271">
    <property type="entry name" value="Ser/Thr_kinase_AS"/>
</dbReference>
<dbReference type="STRING" id="210143.A0A1R3H095"/>
<dbReference type="Gene3D" id="1.10.510.10">
    <property type="entry name" value="Transferase(Phosphotransferase) domain 1"/>
    <property type="match status" value="1"/>
</dbReference>
<keyword evidence="12" id="KW-0723">Serine/threonine-protein kinase</keyword>
<dbReference type="SMART" id="SM00220">
    <property type="entry name" value="S_TKc"/>
    <property type="match status" value="1"/>
</dbReference>
<dbReference type="PROSITE" id="PS50011">
    <property type="entry name" value="PROTEIN_KINASE_DOM"/>
    <property type="match status" value="1"/>
</dbReference>
<evidence type="ECO:0000256" key="4">
    <source>
        <dbReference type="ARBA" id="ARBA00022741"/>
    </source>
</evidence>
<evidence type="ECO:0000259" key="14">
    <source>
        <dbReference type="PROSITE" id="PS50011"/>
    </source>
</evidence>
<dbReference type="PANTHER" id="PTHR11042">
    <property type="entry name" value="EUKARYOTIC TRANSLATION INITIATION FACTOR 2-ALPHA KINASE EIF2-ALPHA KINASE -RELATED"/>
    <property type="match status" value="1"/>
</dbReference>
<keyword evidence="16" id="KW-1185">Reference proteome</keyword>
<keyword evidence="3" id="KW-0479">Metal-binding</keyword>
<evidence type="ECO:0000256" key="1">
    <source>
        <dbReference type="ARBA" id="ARBA00011903"/>
    </source>
</evidence>
<keyword evidence="8" id="KW-0829">Tyrosine-protein kinase</keyword>
<sequence>MKRRGVKRASNRRSRESGKMKGTLGRLFQVQQLHHHQSSSATSSSHFARNLLDSQPIDPSTSASALDFDDAAASAAADDKDFILSQDFFCTPDYITPDNQNLTNGFDCNKENMPCPNSPEKPNTLRSKRPRQDGSILVNPLSPTLCGSQSQEIEELGKDNFDVDEVNLQKTAIAGVQKTKSYVSQSAVALRCRVMPPPCIKNPYLTDSSEIDTDPYGNQRSKCAGLFPAIIGGDGLSRYHTDFHEIERIGTGNFSHVFKVLKRIDGCFYAVKHSTRQLHQDMERRKALMEVQALAALGSNENIVGYYSSWFENEKLYIQMELCDYSLSRHTSSKLFREGEVLRALFQIAKALQFIHERGIAHLDVKPDNIYVKNGVYKLGDFGCATLLNKDLPIEEGDARYMPQEILNENYDHLDKVDIFSLGVTIYELVRGSPLPESGAQLLKEGKLPLLPGHSLQFQNLLKVMVDQEPVRRPSAKELVENPIFEKVSNNAKA</sequence>
<dbReference type="PROSITE" id="PS00107">
    <property type="entry name" value="PROTEIN_KINASE_ATP"/>
    <property type="match status" value="1"/>
</dbReference>
<keyword evidence="7" id="KW-0460">Magnesium</keyword>
<dbReference type="FunFam" id="3.30.200.20:FF:000356">
    <property type="entry name" value="WEE protein kinase"/>
    <property type="match status" value="1"/>
</dbReference>
<dbReference type="Gramene" id="OMO63788">
    <property type="protein sequence ID" value="OMO63788"/>
    <property type="gene ID" value="CCACVL1_22287"/>
</dbReference>
<dbReference type="GO" id="GO:0046872">
    <property type="term" value="F:metal ion binding"/>
    <property type="evidence" value="ECO:0007669"/>
    <property type="project" value="UniProtKB-KW"/>
</dbReference>
<dbReference type="GO" id="GO:0005524">
    <property type="term" value="F:ATP binding"/>
    <property type="evidence" value="ECO:0007669"/>
    <property type="project" value="UniProtKB-UniRule"/>
</dbReference>
<keyword evidence="5" id="KW-0418">Kinase</keyword>
<dbReference type="InterPro" id="IPR050339">
    <property type="entry name" value="CC_SR_Kinase"/>
</dbReference>
<dbReference type="Pfam" id="PF00069">
    <property type="entry name" value="Pkinase"/>
    <property type="match status" value="1"/>
</dbReference>
<evidence type="ECO:0000256" key="11">
    <source>
        <dbReference type="PROSITE-ProRule" id="PRU10141"/>
    </source>
</evidence>
<feature type="binding site" evidence="11">
    <location>
        <position position="272"/>
    </location>
    <ligand>
        <name>ATP</name>
        <dbReference type="ChEBI" id="CHEBI:30616"/>
    </ligand>
</feature>
<comment type="caution">
    <text evidence="15">The sequence shown here is derived from an EMBL/GenBank/DDBJ whole genome shotgun (WGS) entry which is preliminary data.</text>
</comment>
<gene>
    <name evidence="15" type="ORF">CCACVL1_22287</name>
</gene>
<dbReference type="SUPFAM" id="SSF56112">
    <property type="entry name" value="Protein kinase-like (PK-like)"/>
    <property type="match status" value="1"/>
</dbReference>
<evidence type="ECO:0000256" key="12">
    <source>
        <dbReference type="RuleBase" id="RU000304"/>
    </source>
</evidence>
<dbReference type="PANTHER" id="PTHR11042:SF185">
    <property type="entry name" value="WEE1-LIKE PROTEIN KINASE"/>
    <property type="match status" value="1"/>
</dbReference>
<evidence type="ECO:0000256" key="2">
    <source>
        <dbReference type="ARBA" id="ARBA00022679"/>
    </source>
</evidence>
<dbReference type="FunFam" id="1.10.510.10:FF:000531">
    <property type="entry name" value="Wee1-like protein kinase"/>
    <property type="match status" value="1"/>
</dbReference>
<dbReference type="InterPro" id="IPR000719">
    <property type="entry name" value="Prot_kinase_dom"/>
</dbReference>
<dbReference type="OrthoDB" id="5337378at2759"/>
<keyword evidence="4 11" id="KW-0547">Nucleotide-binding</keyword>
<dbReference type="OMA" id="SKDHSPC"/>
<keyword evidence="2" id="KW-0808">Transferase</keyword>
<dbReference type="AlphaFoldDB" id="A0A1R3H095"/>
<evidence type="ECO:0000256" key="10">
    <source>
        <dbReference type="ARBA" id="ARBA00067836"/>
    </source>
</evidence>
<dbReference type="InterPro" id="IPR011009">
    <property type="entry name" value="Kinase-like_dom_sf"/>
</dbReference>
<evidence type="ECO:0000256" key="9">
    <source>
        <dbReference type="ARBA" id="ARBA00037982"/>
    </source>
</evidence>
<evidence type="ECO:0000256" key="13">
    <source>
        <dbReference type="SAM" id="MobiDB-lite"/>
    </source>
</evidence>
<dbReference type="InterPro" id="IPR017441">
    <property type="entry name" value="Protein_kinase_ATP_BS"/>
</dbReference>
<dbReference type="GO" id="GO:0004674">
    <property type="term" value="F:protein serine/threonine kinase activity"/>
    <property type="evidence" value="ECO:0007669"/>
    <property type="project" value="UniProtKB-KW"/>
</dbReference>
<evidence type="ECO:0000256" key="7">
    <source>
        <dbReference type="ARBA" id="ARBA00022842"/>
    </source>
</evidence>
<proteinExistence type="inferred from homology"/>
<evidence type="ECO:0000256" key="3">
    <source>
        <dbReference type="ARBA" id="ARBA00022723"/>
    </source>
</evidence>
<feature type="domain" description="Protein kinase" evidence="14">
    <location>
        <begin position="243"/>
        <end position="485"/>
    </location>
</feature>
<evidence type="ECO:0000256" key="8">
    <source>
        <dbReference type="ARBA" id="ARBA00023137"/>
    </source>
</evidence>
<protein>
    <recommendedName>
        <fullName evidence="10">Wee1-like protein kinase</fullName>
        <ecNumber evidence="1">2.7.10.2</ecNumber>
    </recommendedName>
</protein>
<comment type="similarity">
    <text evidence="9">Belongs to the protein kinase superfamily. Ser/Thr protein kinase family. GCN2 subfamily.</text>
</comment>
<reference evidence="15 16" key="1">
    <citation type="submission" date="2013-09" db="EMBL/GenBank/DDBJ databases">
        <title>Corchorus capsularis genome sequencing.</title>
        <authorList>
            <person name="Alam M."/>
            <person name="Haque M.S."/>
            <person name="Islam M.S."/>
            <person name="Emdad E.M."/>
            <person name="Islam M.M."/>
            <person name="Ahmed B."/>
            <person name="Halim A."/>
            <person name="Hossen Q.M.M."/>
            <person name="Hossain M.Z."/>
            <person name="Ahmed R."/>
            <person name="Khan M.M."/>
            <person name="Islam R."/>
            <person name="Rashid M.M."/>
            <person name="Khan S.A."/>
            <person name="Rahman M.S."/>
            <person name="Alam M."/>
        </authorList>
    </citation>
    <scope>NUCLEOTIDE SEQUENCE [LARGE SCALE GENOMIC DNA]</scope>
    <source>
        <strain evidence="16">cv. CVL-1</strain>
        <tissue evidence="15">Whole seedling</tissue>
    </source>
</reference>
<feature type="region of interest" description="Disordered" evidence="13">
    <location>
        <begin position="113"/>
        <end position="141"/>
    </location>
</feature>
<evidence type="ECO:0000256" key="5">
    <source>
        <dbReference type="ARBA" id="ARBA00022777"/>
    </source>
</evidence>
<feature type="region of interest" description="Disordered" evidence="13">
    <location>
        <begin position="1"/>
        <end position="23"/>
    </location>
</feature>
<evidence type="ECO:0000256" key="6">
    <source>
        <dbReference type="ARBA" id="ARBA00022840"/>
    </source>
</evidence>
<dbReference type="PROSITE" id="PS00108">
    <property type="entry name" value="PROTEIN_KINASE_ST"/>
    <property type="match status" value="1"/>
</dbReference>